<protein>
    <submittedName>
        <fullName evidence="3">Phosphatase PAP2 family protein</fullName>
    </submittedName>
</protein>
<accession>A0A6L9MIQ6</accession>
<keyword evidence="1" id="KW-0472">Membrane</keyword>
<dbReference type="InterPro" id="IPR000326">
    <property type="entry name" value="PAP2/HPO"/>
</dbReference>
<keyword evidence="1" id="KW-0812">Transmembrane</keyword>
<evidence type="ECO:0000313" key="4">
    <source>
        <dbReference type="Proteomes" id="UP000476332"/>
    </source>
</evidence>
<dbReference type="InterPro" id="IPR036938">
    <property type="entry name" value="PAP2/HPO_sf"/>
</dbReference>
<dbReference type="Proteomes" id="UP000476332">
    <property type="component" value="Unassembled WGS sequence"/>
</dbReference>
<keyword evidence="1" id="KW-1133">Transmembrane helix</keyword>
<dbReference type="RefSeq" id="WP_163044221.1">
    <property type="nucleotide sequence ID" value="NZ_JAAAMJ010000008.1"/>
</dbReference>
<comment type="caution">
    <text evidence="3">The sequence shown here is derived from an EMBL/GenBank/DDBJ whole genome shotgun (WGS) entry which is preliminary data.</text>
</comment>
<name>A0A6L9MIQ6_9HYPH</name>
<reference evidence="3 4" key="1">
    <citation type="submission" date="2020-01" db="EMBL/GenBank/DDBJ databases">
        <title>Genomes of bacteria type strains.</title>
        <authorList>
            <person name="Chen J."/>
            <person name="Zhu S."/>
            <person name="Chen J."/>
        </authorList>
    </citation>
    <scope>NUCLEOTIDE SEQUENCE [LARGE SCALE GENOMIC DNA]</scope>
    <source>
        <strain evidence="3 4">KCTC 52919</strain>
    </source>
</reference>
<dbReference type="AlphaFoldDB" id="A0A6L9MIQ6"/>
<evidence type="ECO:0000256" key="1">
    <source>
        <dbReference type="SAM" id="Phobius"/>
    </source>
</evidence>
<dbReference type="Pfam" id="PF01569">
    <property type="entry name" value="PAP2"/>
    <property type="match status" value="1"/>
</dbReference>
<organism evidence="3 4">
    <name type="scientific">Aurantimonas aggregata</name>
    <dbReference type="NCBI Taxonomy" id="2047720"/>
    <lineage>
        <taxon>Bacteria</taxon>
        <taxon>Pseudomonadati</taxon>
        <taxon>Pseudomonadota</taxon>
        <taxon>Alphaproteobacteria</taxon>
        <taxon>Hyphomicrobiales</taxon>
        <taxon>Aurantimonadaceae</taxon>
        <taxon>Aurantimonas</taxon>
    </lineage>
</organism>
<keyword evidence="4" id="KW-1185">Reference proteome</keyword>
<dbReference type="EMBL" id="JAAAMJ010000008">
    <property type="protein sequence ID" value="NDV87472.1"/>
    <property type="molecule type" value="Genomic_DNA"/>
</dbReference>
<feature type="transmembrane region" description="Helical" evidence="1">
    <location>
        <begin position="193"/>
        <end position="212"/>
    </location>
</feature>
<dbReference type="SUPFAM" id="SSF48317">
    <property type="entry name" value="Acid phosphatase/Vanadium-dependent haloperoxidase"/>
    <property type="match status" value="1"/>
</dbReference>
<dbReference type="Gene3D" id="1.20.144.10">
    <property type="entry name" value="Phosphatidic acid phosphatase type 2/haloperoxidase"/>
    <property type="match status" value="1"/>
</dbReference>
<evidence type="ECO:0000313" key="3">
    <source>
        <dbReference type="EMBL" id="NDV87472.1"/>
    </source>
</evidence>
<feature type="transmembrane region" description="Helical" evidence="1">
    <location>
        <begin position="224"/>
        <end position="245"/>
    </location>
</feature>
<gene>
    <name evidence="3" type="ORF">GTW51_12260</name>
</gene>
<sequence>MALRGLENAADGFRAGAADLVRMAETTPVGLLARVLLVFSFLFMALPGIDLAVSSWFAGPQGGFPLEADPALNLLRSLNDALILALLATATISLVSAAADRPSRWLMRPYKALFLFAVFAVGPGLVVNLIMKELFGRARPREILEFGGDLPFSAPWQVVGGCAGNCSFTSGEAASAAAMLAVGLLVARPWRPVVLAAIALPAAAISLNRIAFGGHFLSDVVLSWLIVAIVMLLIWPVFAAAAPVIDKRVTGSGLEAWRIAKARFGAVRRPVSAASDVSPA</sequence>
<feature type="transmembrane region" description="Helical" evidence="1">
    <location>
        <begin position="78"/>
        <end position="100"/>
    </location>
</feature>
<evidence type="ECO:0000259" key="2">
    <source>
        <dbReference type="Pfam" id="PF01569"/>
    </source>
</evidence>
<feature type="domain" description="Phosphatidic acid phosphatase type 2/haloperoxidase" evidence="2">
    <location>
        <begin position="116"/>
        <end position="238"/>
    </location>
</feature>
<feature type="transmembrane region" description="Helical" evidence="1">
    <location>
        <begin position="112"/>
        <end position="131"/>
    </location>
</feature>
<feature type="transmembrane region" description="Helical" evidence="1">
    <location>
        <begin position="31"/>
        <end position="58"/>
    </location>
</feature>
<proteinExistence type="predicted"/>